<sequence length="159" mass="17742">MTAKQHRILFICMGNICRSPTAEAVARTRFADHKLDAVLDSAGTIAYHAGEEPDRRARQAGEKRGYSFANIHARQVSSDDFVHFDLLLAMDRRNLGDLMSRCPERHKHKVKLLMDFATQSLVDEVPDPYYGGAKGFEEVLDLVEAAVDGLIKTLAKSPE</sequence>
<keyword evidence="4" id="KW-0904">Protein phosphatase</keyword>
<comment type="caution">
    <text evidence="7">The sequence shown here is derived from an EMBL/GenBank/DDBJ whole genome shotgun (WGS) entry which is preliminary data.</text>
</comment>
<dbReference type="CDD" id="cd16343">
    <property type="entry name" value="LMWPTP"/>
    <property type="match status" value="1"/>
</dbReference>
<keyword evidence="8" id="KW-1185">Reference proteome</keyword>
<dbReference type="EC" id="3.1.3.48" evidence="2"/>
<dbReference type="InterPro" id="IPR050438">
    <property type="entry name" value="LMW_PTPase"/>
</dbReference>
<evidence type="ECO:0000256" key="1">
    <source>
        <dbReference type="ARBA" id="ARBA00011063"/>
    </source>
</evidence>
<dbReference type="PRINTS" id="PR00719">
    <property type="entry name" value="LMWPTPASE"/>
</dbReference>
<dbReference type="RefSeq" id="WP_123421486.1">
    <property type="nucleotide sequence ID" value="NZ_RJUL01000004.1"/>
</dbReference>
<dbReference type="SUPFAM" id="SSF52788">
    <property type="entry name" value="Phosphotyrosine protein phosphatases I"/>
    <property type="match status" value="1"/>
</dbReference>
<dbReference type="Gene3D" id="3.40.50.2300">
    <property type="match status" value="1"/>
</dbReference>
<feature type="active site" description="Nucleophile" evidence="5">
    <location>
        <position position="12"/>
    </location>
</feature>
<evidence type="ECO:0000313" key="7">
    <source>
        <dbReference type="EMBL" id="ROQ27573.1"/>
    </source>
</evidence>
<protein>
    <recommendedName>
        <fullName evidence="2">protein-tyrosine-phosphatase</fullName>
        <ecNumber evidence="2">3.1.3.48</ecNumber>
    </recommendedName>
</protein>
<evidence type="ECO:0000256" key="2">
    <source>
        <dbReference type="ARBA" id="ARBA00013064"/>
    </source>
</evidence>
<dbReference type="Proteomes" id="UP000268033">
    <property type="component" value="Unassembled WGS sequence"/>
</dbReference>
<dbReference type="FunFam" id="3.40.50.2300:FF:000113">
    <property type="entry name" value="Low molecular weight protein-tyrosine-phosphatase"/>
    <property type="match status" value="1"/>
</dbReference>
<feature type="domain" description="Phosphotyrosine protein phosphatase I" evidence="6">
    <location>
        <begin position="6"/>
        <end position="153"/>
    </location>
</feature>
<dbReference type="SMART" id="SM00226">
    <property type="entry name" value="LMWPc"/>
    <property type="match status" value="1"/>
</dbReference>
<dbReference type="PANTHER" id="PTHR11717:SF7">
    <property type="entry name" value="LOW MOLECULAR WEIGHT PHOSPHOTYROSINE PROTEIN PHOSPHATASE"/>
    <property type="match status" value="1"/>
</dbReference>
<dbReference type="EMBL" id="RJUL01000004">
    <property type="protein sequence ID" value="ROQ27573.1"/>
    <property type="molecule type" value="Genomic_DNA"/>
</dbReference>
<feature type="active site" evidence="5">
    <location>
        <position position="18"/>
    </location>
</feature>
<evidence type="ECO:0000256" key="5">
    <source>
        <dbReference type="PIRSR" id="PIRSR617867-1"/>
    </source>
</evidence>
<reference evidence="7 8" key="1">
    <citation type="submission" date="2018-11" db="EMBL/GenBank/DDBJ databases">
        <title>Genomic Encyclopedia of Type Strains, Phase IV (KMG-IV): sequencing the most valuable type-strain genomes for metagenomic binning, comparative biology and taxonomic classification.</title>
        <authorList>
            <person name="Goeker M."/>
        </authorList>
    </citation>
    <scope>NUCLEOTIDE SEQUENCE [LARGE SCALE GENOMIC DNA]</scope>
    <source>
        <strain evidence="7 8">DSM 21945</strain>
    </source>
</reference>
<dbReference type="InterPro" id="IPR023485">
    <property type="entry name" value="Ptyr_pPase"/>
</dbReference>
<dbReference type="PANTHER" id="PTHR11717">
    <property type="entry name" value="LOW MOLECULAR WEIGHT PROTEIN TYROSINE PHOSPHATASE"/>
    <property type="match status" value="1"/>
</dbReference>
<dbReference type="GO" id="GO:0004725">
    <property type="term" value="F:protein tyrosine phosphatase activity"/>
    <property type="evidence" value="ECO:0007669"/>
    <property type="project" value="UniProtKB-EC"/>
</dbReference>
<evidence type="ECO:0000259" key="6">
    <source>
        <dbReference type="SMART" id="SM00226"/>
    </source>
</evidence>
<dbReference type="Pfam" id="PF01451">
    <property type="entry name" value="LMWPc"/>
    <property type="match status" value="1"/>
</dbReference>
<comment type="similarity">
    <text evidence="1">Belongs to the low molecular weight phosphotyrosine protein phosphatase family.</text>
</comment>
<name>A0A3N1PG44_9GAMM</name>
<evidence type="ECO:0000313" key="8">
    <source>
        <dbReference type="Proteomes" id="UP000268033"/>
    </source>
</evidence>
<dbReference type="AlphaFoldDB" id="A0A3N1PG44"/>
<dbReference type="InterPro" id="IPR017867">
    <property type="entry name" value="Tyr_phospatase_low_mol_wt"/>
</dbReference>
<proteinExistence type="inferred from homology"/>
<gene>
    <name evidence="7" type="ORF">EDC28_104224</name>
</gene>
<dbReference type="STRING" id="584787.GCA_001247655_02668"/>
<evidence type="ECO:0000256" key="4">
    <source>
        <dbReference type="ARBA" id="ARBA00022912"/>
    </source>
</evidence>
<evidence type="ECO:0000256" key="3">
    <source>
        <dbReference type="ARBA" id="ARBA00022801"/>
    </source>
</evidence>
<organism evidence="7 8">
    <name type="scientific">Gallaecimonas pentaromativorans</name>
    <dbReference type="NCBI Taxonomy" id="584787"/>
    <lineage>
        <taxon>Bacteria</taxon>
        <taxon>Pseudomonadati</taxon>
        <taxon>Pseudomonadota</taxon>
        <taxon>Gammaproteobacteria</taxon>
        <taxon>Enterobacterales</taxon>
        <taxon>Gallaecimonadaceae</taxon>
        <taxon>Gallaecimonas</taxon>
    </lineage>
</organism>
<keyword evidence="3" id="KW-0378">Hydrolase</keyword>
<dbReference type="InterPro" id="IPR036196">
    <property type="entry name" value="Ptyr_pPase_sf"/>
</dbReference>
<accession>A0A3N1PG44</accession>
<feature type="active site" description="Proton donor" evidence="5">
    <location>
        <position position="127"/>
    </location>
</feature>